<dbReference type="CDD" id="cd00077">
    <property type="entry name" value="HDc"/>
    <property type="match status" value="1"/>
</dbReference>
<dbReference type="SUPFAM" id="SSF109604">
    <property type="entry name" value="HD-domain/PDEase-like"/>
    <property type="match status" value="1"/>
</dbReference>
<dbReference type="InterPro" id="IPR003607">
    <property type="entry name" value="HD/PDEase_dom"/>
</dbReference>
<dbReference type="RefSeq" id="XP_021846296.1">
    <property type="nucleotide sequence ID" value="XM_021990604.2"/>
</dbReference>
<accession>A0A9R0JT98</accession>
<name>A0A9R0JT98_SPIOL</name>
<dbReference type="CDD" id="cd05399">
    <property type="entry name" value="NT_Rel-Spo_like"/>
    <property type="match status" value="1"/>
</dbReference>
<dbReference type="InterPro" id="IPR012676">
    <property type="entry name" value="TGS-like"/>
</dbReference>
<dbReference type="SMART" id="SM00471">
    <property type="entry name" value="HDc"/>
    <property type="match status" value="1"/>
</dbReference>
<dbReference type="FunFam" id="3.30.460.10:FF:000030">
    <property type="entry name" value="Putative GTP diphosphokinase RSH2 chloroplastic"/>
    <property type="match status" value="1"/>
</dbReference>
<dbReference type="Pfam" id="PF13328">
    <property type="entry name" value="HD_4"/>
    <property type="match status" value="1"/>
</dbReference>
<dbReference type="InterPro" id="IPR043519">
    <property type="entry name" value="NT_sf"/>
</dbReference>
<reference evidence="7" key="1">
    <citation type="journal article" date="2021" name="Nat. Commun.">
        <title>Genomic analyses provide insights into spinach domestication and the genetic basis of agronomic traits.</title>
        <authorList>
            <person name="Cai X."/>
            <person name="Sun X."/>
            <person name="Xu C."/>
            <person name="Sun H."/>
            <person name="Wang X."/>
            <person name="Ge C."/>
            <person name="Zhang Z."/>
            <person name="Wang Q."/>
            <person name="Fei Z."/>
            <person name="Jiao C."/>
            <person name="Wang Q."/>
        </authorList>
    </citation>
    <scope>NUCLEOTIDE SEQUENCE [LARGE SCALE GENOMIC DNA]</scope>
    <source>
        <strain evidence="7">cv. Varoflay</strain>
    </source>
</reference>
<dbReference type="AlphaFoldDB" id="A0A9R0JT98"/>
<evidence type="ECO:0000256" key="2">
    <source>
        <dbReference type="ARBA" id="ARBA00013251"/>
    </source>
</evidence>
<comment type="similarity">
    <text evidence="1">Belongs to the RelA/SpoT family.</text>
</comment>
<dbReference type="KEGG" id="soe:110786089"/>
<evidence type="ECO:0000256" key="3">
    <source>
        <dbReference type="ARBA" id="ARBA00023016"/>
    </source>
</evidence>
<dbReference type="InterPro" id="IPR007685">
    <property type="entry name" value="RelA_SpoT"/>
</dbReference>
<keyword evidence="5" id="KW-0694">RNA-binding</keyword>
<dbReference type="InterPro" id="IPR056011">
    <property type="entry name" value="DUF7589"/>
</dbReference>
<dbReference type="SMART" id="SM00954">
    <property type="entry name" value="RelA_SpoT"/>
    <property type="match status" value="1"/>
</dbReference>
<keyword evidence="4" id="KW-0547">Nucleotide-binding</keyword>
<dbReference type="GO" id="GO:0015969">
    <property type="term" value="P:guanosine tetraphosphate metabolic process"/>
    <property type="evidence" value="ECO:0007669"/>
    <property type="project" value="InterPro"/>
</dbReference>
<dbReference type="Pfam" id="PF02824">
    <property type="entry name" value="TGS"/>
    <property type="match status" value="1"/>
</dbReference>
<dbReference type="PROSITE" id="PS51831">
    <property type="entry name" value="HD"/>
    <property type="match status" value="1"/>
</dbReference>
<dbReference type="FunFam" id="1.10.3210.10:FF:000001">
    <property type="entry name" value="GTP pyrophosphokinase RelA"/>
    <property type="match status" value="1"/>
</dbReference>
<dbReference type="SUPFAM" id="SSF81271">
    <property type="entry name" value="TGS-like"/>
    <property type="match status" value="1"/>
</dbReference>
<dbReference type="EC" id="2.7.6.5" evidence="2"/>
<dbReference type="Pfam" id="PF24500">
    <property type="entry name" value="DUF7589"/>
    <property type="match status" value="1"/>
</dbReference>
<evidence type="ECO:0000256" key="5">
    <source>
        <dbReference type="PROSITE-ProRule" id="PRU00182"/>
    </source>
</evidence>
<evidence type="ECO:0000313" key="8">
    <source>
        <dbReference type="RefSeq" id="XP_021846296.1"/>
    </source>
</evidence>
<dbReference type="InterPro" id="IPR012675">
    <property type="entry name" value="Beta-grasp_dom_sf"/>
</dbReference>
<feature type="domain" description="HD" evidence="6">
    <location>
        <begin position="154"/>
        <end position="270"/>
    </location>
</feature>
<dbReference type="Pfam" id="PF04607">
    <property type="entry name" value="RelA_SpoT"/>
    <property type="match status" value="1"/>
</dbReference>
<dbReference type="GO" id="GO:0009507">
    <property type="term" value="C:chloroplast"/>
    <property type="evidence" value="ECO:0000318"/>
    <property type="project" value="GO_Central"/>
</dbReference>
<evidence type="ECO:0000256" key="4">
    <source>
        <dbReference type="ARBA" id="ARBA00023134"/>
    </source>
</evidence>
<dbReference type="GeneID" id="110786089"/>
<dbReference type="GO" id="GO:0008728">
    <property type="term" value="F:GTP diphosphokinase activity"/>
    <property type="evidence" value="ECO:0007669"/>
    <property type="project" value="UniProtKB-EC"/>
</dbReference>
<evidence type="ECO:0000259" key="6">
    <source>
        <dbReference type="PROSITE" id="PS51831"/>
    </source>
</evidence>
<dbReference type="PANTHER" id="PTHR21262">
    <property type="entry name" value="GUANOSINE-3',5'-BIS DIPHOSPHATE 3'-PYROPHOSPHOHYDROLASE"/>
    <property type="match status" value="1"/>
</dbReference>
<dbReference type="Gene3D" id="1.10.3210.10">
    <property type="entry name" value="Hypothetical protein af1432"/>
    <property type="match status" value="1"/>
</dbReference>
<keyword evidence="4" id="KW-0342">GTP-binding</keyword>
<dbReference type="Proteomes" id="UP000813463">
    <property type="component" value="Chromosome 3"/>
</dbReference>
<gene>
    <name evidence="8" type="primary">LOC110786089</name>
</gene>
<dbReference type="SUPFAM" id="SSF81301">
    <property type="entry name" value="Nucleotidyltransferase"/>
    <property type="match status" value="1"/>
</dbReference>
<dbReference type="GO" id="GO:0005525">
    <property type="term" value="F:GTP binding"/>
    <property type="evidence" value="ECO:0007669"/>
    <property type="project" value="UniProtKB-KW"/>
</dbReference>
<evidence type="ECO:0000256" key="1">
    <source>
        <dbReference type="ARBA" id="ARBA00007476"/>
    </source>
</evidence>
<dbReference type="Gene3D" id="3.30.460.10">
    <property type="entry name" value="Beta Polymerase, domain 2"/>
    <property type="match status" value="1"/>
</dbReference>
<dbReference type="InterPro" id="IPR006674">
    <property type="entry name" value="HD_domain"/>
</dbReference>
<dbReference type="Gene3D" id="3.10.20.30">
    <property type="match status" value="1"/>
</dbReference>
<dbReference type="OrthoDB" id="430679at2759"/>
<dbReference type="GO" id="GO:0003723">
    <property type="term" value="F:RNA binding"/>
    <property type="evidence" value="ECO:0007669"/>
    <property type="project" value="UniProtKB-KW"/>
</dbReference>
<organism evidence="7 8">
    <name type="scientific">Spinacia oleracea</name>
    <name type="common">Spinach</name>
    <dbReference type="NCBI Taxonomy" id="3562"/>
    <lineage>
        <taxon>Eukaryota</taxon>
        <taxon>Viridiplantae</taxon>
        <taxon>Streptophyta</taxon>
        <taxon>Embryophyta</taxon>
        <taxon>Tracheophyta</taxon>
        <taxon>Spermatophyta</taxon>
        <taxon>Magnoliopsida</taxon>
        <taxon>eudicotyledons</taxon>
        <taxon>Gunneridae</taxon>
        <taxon>Pentapetalae</taxon>
        <taxon>Caryophyllales</taxon>
        <taxon>Chenopodiaceae</taxon>
        <taxon>Chenopodioideae</taxon>
        <taxon>Anserineae</taxon>
        <taxon>Spinacia</taxon>
    </lineage>
</organism>
<dbReference type="PROSITE" id="PS50889">
    <property type="entry name" value="S4"/>
    <property type="match status" value="1"/>
</dbReference>
<keyword evidence="7" id="KW-1185">Reference proteome</keyword>
<dbReference type="InterPro" id="IPR004095">
    <property type="entry name" value="TGS"/>
</dbReference>
<reference evidence="8" key="2">
    <citation type="submission" date="2025-08" db="UniProtKB">
        <authorList>
            <consortium name="RefSeq"/>
        </authorList>
    </citation>
    <scope>IDENTIFICATION</scope>
    <source>
        <tissue evidence="8">Leaf</tissue>
    </source>
</reference>
<evidence type="ECO:0000313" key="7">
    <source>
        <dbReference type="Proteomes" id="UP000813463"/>
    </source>
</evidence>
<protein>
    <recommendedName>
        <fullName evidence="2">GTP diphosphokinase</fullName>
        <ecNumber evidence="2">2.7.6.5</ecNumber>
    </recommendedName>
</protein>
<proteinExistence type="inferred from homology"/>
<dbReference type="PANTHER" id="PTHR21262:SF31">
    <property type="entry name" value="GTP PYROPHOSPHOKINASE"/>
    <property type="match status" value="1"/>
</dbReference>
<keyword evidence="3" id="KW-0346">Stress response</keyword>
<sequence length="864" mass="95738">MITCHPSNSTLPTNSSMLGHRTSTTTLQFFHSFRWNSRHFRSSYPPKFTPNFVITSSLGPLFASAAVVGSSTHAAVASTITQVAVTAVAIASGACLSTKVDFLWPKSHDQPSPLVLEGVDVTGYPIFNNSKVQKAISFASKAHHGQLRKSGEPYLAHCLHTGRTLAILVPSSGQRAVNTVVAGILHDVIDDTSETRVSIRENFGNDVAQLVAGVSRLSYINQLLRRHRRINANQSNLSHEEANNLRLMLLGMVDDPRVVLIKLADRLHNMRTIYALPLSKARAVAEETLVVWCSLASRLGLWALKAELEDLCFAVLQPQMFRQMRAELASMWSPCRRTRNVRRVSAKRSLLSATDATASSSFNCSLATEEDDTEMKDLLEAVLPFELLLDRGKRMNFLSNFTSYSKISTKPKVVRDAGIALASLAMCEEALERELLISTSYVPGMEVTISSRLKSLYSMYSKMKRKDIDINEVYDARALRVIIGDNNGALHGPAVICCYNVLDIIHRLWSPIGGEFDDYIVNPKPSGYQSLHTAVQGPDNSPLEVQIRTQRMHEYAEHGLAAHWLYKETNNKLLSGISSGGTHGKEFSNFSQGLEEQSPVGDVYSSLKEGHPALRVERSNLLAAVIISVDNDGRELLVAVSFGLAASEAVADRRTSFQIKRWEAYARLYKRVLDERWFKPGHGDWCTCLEKYSLCRDGLYHKQDQYDRVLPTFIQVIDLTVEEESNYWAVMSAVFDGKDVDSITSRLGSCKTPISAAFSSSNEANINNKVHLLRTMLQWEEQIFSEVGVKQGSKSSKSYDDSIILGEVAVVSWPDGDIVRLRAGSTAADAARRIGLDGKFVLVNGQPVQPNIELRDGDVVEVRL</sequence>